<organism evidence="5 6">
    <name type="scientific">Plakobranchus ocellatus</name>
    <dbReference type="NCBI Taxonomy" id="259542"/>
    <lineage>
        <taxon>Eukaryota</taxon>
        <taxon>Metazoa</taxon>
        <taxon>Spiralia</taxon>
        <taxon>Lophotrochozoa</taxon>
        <taxon>Mollusca</taxon>
        <taxon>Gastropoda</taxon>
        <taxon>Heterobranchia</taxon>
        <taxon>Euthyneura</taxon>
        <taxon>Panpulmonata</taxon>
        <taxon>Sacoglossa</taxon>
        <taxon>Placobranchoidea</taxon>
        <taxon>Plakobranchidae</taxon>
        <taxon>Plakobranchus</taxon>
    </lineage>
</organism>
<accession>A0AAV3Y2V9</accession>
<dbReference type="SMART" id="SM01332">
    <property type="entry name" value="Cyclin_C"/>
    <property type="match status" value="1"/>
</dbReference>
<dbReference type="InterPro" id="IPR043198">
    <property type="entry name" value="Cyclin/Ssn8"/>
</dbReference>
<evidence type="ECO:0000259" key="3">
    <source>
        <dbReference type="SMART" id="SM00385"/>
    </source>
</evidence>
<proteinExistence type="predicted"/>
<dbReference type="PANTHER" id="PTHR10026">
    <property type="entry name" value="CYCLIN"/>
    <property type="match status" value="1"/>
</dbReference>
<dbReference type="Pfam" id="PF02984">
    <property type="entry name" value="Cyclin_C"/>
    <property type="match status" value="1"/>
</dbReference>
<dbReference type="InterPro" id="IPR036915">
    <property type="entry name" value="Cyclin-like_sf"/>
</dbReference>
<keyword evidence="1" id="KW-0195">Cyclin</keyword>
<protein>
    <submittedName>
        <fullName evidence="5">Cyclin-l1</fullName>
    </submittedName>
</protein>
<dbReference type="EMBL" id="BLXT01000430">
    <property type="protein sequence ID" value="GFN77041.1"/>
    <property type="molecule type" value="Genomic_DNA"/>
</dbReference>
<feature type="domain" description="Cyclin-like" evidence="3">
    <location>
        <begin position="68"/>
        <end position="152"/>
    </location>
</feature>
<dbReference type="SUPFAM" id="SSF47954">
    <property type="entry name" value="Cyclin-like"/>
    <property type="match status" value="1"/>
</dbReference>
<feature type="region of interest" description="Disordered" evidence="2">
    <location>
        <begin position="175"/>
        <end position="457"/>
    </location>
</feature>
<dbReference type="FunFam" id="1.10.472.10:FF:000031">
    <property type="entry name" value="cyclin-L1-1-like isoform X1"/>
    <property type="match status" value="1"/>
</dbReference>
<evidence type="ECO:0000256" key="2">
    <source>
        <dbReference type="SAM" id="MobiDB-lite"/>
    </source>
</evidence>
<gene>
    <name evidence="5" type="ORF">PoB_000354700</name>
</gene>
<feature type="compositionally biased region" description="Basic and acidic residues" evidence="2">
    <location>
        <begin position="238"/>
        <end position="262"/>
    </location>
</feature>
<dbReference type="SMART" id="SM00385">
    <property type="entry name" value="CYCLIN"/>
    <property type="match status" value="1"/>
</dbReference>
<dbReference type="InterPro" id="IPR013763">
    <property type="entry name" value="Cyclin-like_dom"/>
</dbReference>
<comment type="caution">
    <text evidence="5">The sequence shown here is derived from an EMBL/GenBank/DDBJ whole genome shotgun (WGS) entry which is preliminary data.</text>
</comment>
<dbReference type="GO" id="GO:0006357">
    <property type="term" value="P:regulation of transcription by RNA polymerase II"/>
    <property type="evidence" value="ECO:0007669"/>
    <property type="project" value="InterPro"/>
</dbReference>
<evidence type="ECO:0000259" key="4">
    <source>
        <dbReference type="SMART" id="SM01332"/>
    </source>
</evidence>
<sequence>MSSISMFQPFNLTSFPPIIPLFVLVHYRSIHPLVLDQHYINLKNQVIKAERRVLKELGFAVHVKHPHKIIVMYLEVLGSTGKKRLVQCAWNFMNDSLRSDVFMRFHPESIACACIYLAARQCQVPLPNNPPWFWLFSVDEEEIQQICMSILRLYARSKPSLDKLEKTVEELKRKQQLEKSKAKGIVSDVDTPNSSSRQNSPKVLSPNPTSLLQAMKKEKEKFESAGGVVPKNDNGEAANDKAEREAEIGAKKGQQDKKRSHDDSDDSERSAGSGRSARSKTGSTASHSSHNSGRSNSPRSPGSASRSPSANANKKRRHDYSPSSNKQHIPLLDLPTGGGYMVGRDKHKKQKYRSRSRSYSRSPVRPSAVKVNKKSRRDDYKDSRDYYKEKDLYRDYREKDRDYHRDRDVKERDYYRQDAKDRRRSYTPEKERHRSRKHRSNGHRDSPLREKLDKHRR</sequence>
<dbReference type="Proteomes" id="UP000735302">
    <property type="component" value="Unassembled WGS sequence"/>
</dbReference>
<evidence type="ECO:0000313" key="5">
    <source>
        <dbReference type="EMBL" id="GFN77041.1"/>
    </source>
</evidence>
<feature type="domain" description="Cyclin C-terminal" evidence="4">
    <location>
        <begin position="64"/>
        <end position="188"/>
    </location>
</feature>
<dbReference type="Gene3D" id="1.10.472.10">
    <property type="entry name" value="Cyclin-like"/>
    <property type="match status" value="1"/>
</dbReference>
<feature type="compositionally biased region" description="Basic and acidic residues" evidence="2">
    <location>
        <begin position="442"/>
        <end position="457"/>
    </location>
</feature>
<dbReference type="InterPro" id="IPR004367">
    <property type="entry name" value="Cyclin_C-dom"/>
</dbReference>
<name>A0AAV3Y2V9_9GAST</name>
<reference evidence="5 6" key="1">
    <citation type="journal article" date="2021" name="Elife">
        <title>Chloroplast acquisition without the gene transfer in kleptoplastic sea slugs, Plakobranchus ocellatus.</title>
        <authorList>
            <person name="Maeda T."/>
            <person name="Takahashi S."/>
            <person name="Yoshida T."/>
            <person name="Shimamura S."/>
            <person name="Takaki Y."/>
            <person name="Nagai Y."/>
            <person name="Toyoda A."/>
            <person name="Suzuki Y."/>
            <person name="Arimoto A."/>
            <person name="Ishii H."/>
            <person name="Satoh N."/>
            <person name="Nishiyama T."/>
            <person name="Hasebe M."/>
            <person name="Maruyama T."/>
            <person name="Minagawa J."/>
            <person name="Obokata J."/>
            <person name="Shigenobu S."/>
        </authorList>
    </citation>
    <scope>NUCLEOTIDE SEQUENCE [LARGE SCALE GENOMIC DNA]</scope>
</reference>
<feature type="compositionally biased region" description="Low complexity" evidence="2">
    <location>
        <begin position="270"/>
        <end position="311"/>
    </location>
</feature>
<evidence type="ECO:0000256" key="1">
    <source>
        <dbReference type="ARBA" id="ARBA00023127"/>
    </source>
</evidence>
<dbReference type="AlphaFoldDB" id="A0AAV3Y2V9"/>
<feature type="compositionally biased region" description="Basic residues" evidence="2">
    <location>
        <begin position="345"/>
        <end position="358"/>
    </location>
</feature>
<evidence type="ECO:0000313" key="6">
    <source>
        <dbReference type="Proteomes" id="UP000735302"/>
    </source>
</evidence>
<feature type="compositionally biased region" description="Polar residues" evidence="2">
    <location>
        <begin position="190"/>
        <end position="212"/>
    </location>
</feature>
<keyword evidence="6" id="KW-1185">Reference proteome</keyword>
<dbReference type="GO" id="GO:0016538">
    <property type="term" value="F:cyclin-dependent protein serine/threonine kinase regulator activity"/>
    <property type="evidence" value="ECO:0007669"/>
    <property type="project" value="InterPro"/>
</dbReference>
<feature type="compositionally biased region" description="Basic and acidic residues" evidence="2">
    <location>
        <begin position="376"/>
        <end position="432"/>
    </location>
</feature>